<name>B7KAX3_GLOC7</name>
<proteinExistence type="predicted"/>
<protein>
    <submittedName>
        <fullName evidence="1">Peptidase S1 and S6 chymotrypsin/Hap</fullName>
    </submittedName>
</protein>
<accession>B7KAX3</accession>
<dbReference type="AlphaFoldDB" id="B7KAX3"/>
<keyword evidence="2" id="KW-1185">Reference proteome</keyword>
<dbReference type="STRING" id="65393.PCC7424_1645"/>
<organism evidence="1 2">
    <name type="scientific">Gloeothece citriformis (strain PCC 7424)</name>
    <name type="common">Cyanothece sp. (strain PCC 7424)</name>
    <dbReference type="NCBI Taxonomy" id="65393"/>
    <lineage>
        <taxon>Bacteria</taxon>
        <taxon>Bacillati</taxon>
        <taxon>Cyanobacteriota</taxon>
        <taxon>Cyanophyceae</taxon>
        <taxon>Oscillatoriophycideae</taxon>
        <taxon>Chroococcales</taxon>
        <taxon>Aphanothecaceae</taxon>
        <taxon>Gloeothece</taxon>
        <taxon>Gloeothece citriformis</taxon>
    </lineage>
</organism>
<dbReference type="OrthoDB" id="467315at2"/>
<dbReference type="Gene3D" id="2.40.10.120">
    <property type="match status" value="1"/>
</dbReference>
<gene>
    <name evidence="1" type="ordered locus">PCC7424_1645</name>
</gene>
<reference evidence="2" key="1">
    <citation type="journal article" date="2011" name="MBio">
        <title>Novel metabolic attributes of the genus Cyanothece, comprising a group of unicellular nitrogen-fixing Cyanobacteria.</title>
        <authorList>
            <person name="Bandyopadhyay A."/>
            <person name="Elvitigala T."/>
            <person name="Welsh E."/>
            <person name="Stockel J."/>
            <person name="Liberton M."/>
            <person name="Min H."/>
            <person name="Sherman L.A."/>
            <person name="Pakrasi H.B."/>
        </authorList>
    </citation>
    <scope>NUCLEOTIDE SEQUENCE [LARGE SCALE GENOMIC DNA]</scope>
    <source>
        <strain evidence="2">PCC 7424</strain>
    </source>
</reference>
<dbReference type="SUPFAM" id="SSF50494">
    <property type="entry name" value="Trypsin-like serine proteases"/>
    <property type="match status" value="1"/>
</dbReference>
<evidence type="ECO:0000313" key="1">
    <source>
        <dbReference type="EMBL" id="ACK70083.1"/>
    </source>
</evidence>
<dbReference type="HOGENOM" id="CLU_005774_0_0_3"/>
<dbReference type="InterPro" id="IPR009003">
    <property type="entry name" value="Peptidase_S1_PA"/>
</dbReference>
<dbReference type="Pfam" id="PF13365">
    <property type="entry name" value="Trypsin_2"/>
    <property type="match status" value="1"/>
</dbReference>
<dbReference type="eggNOG" id="COG0265">
    <property type="taxonomic scope" value="Bacteria"/>
</dbReference>
<dbReference type="PANTHER" id="PTHR43019">
    <property type="entry name" value="SERINE ENDOPROTEASE DEGS"/>
    <property type="match status" value="1"/>
</dbReference>
<dbReference type="PANTHER" id="PTHR43019:SF23">
    <property type="entry name" value="PROTEASE DO-LIKE 5, CHLOROPLASTIC"/>
    <property type="match status" value="1"/>
</dbReference>
<sequence length="264" mass="28838">MKVTLTKITEGFILLTLVNLSQIPSAVSLPIQEITKIAQEVTVKIDGVEPGTGVIVEQQNNIYTVLTNCHVVDTAGQYTIETYDGKSYPFEINTPKSNCHSEADLALVRFTSSLPYRVVQLWDSSRLKIGDKVYVSGWKSRGQYSQGQRRYRFADTQVIGLDRKATKGYSLAYNGFTNDDNPGLAAPEPGMSGGPILDAQGRLVAINGLFAQNPNIGVGEFLAVPINVYTTWQNIVLNIPEIPSRPTVIKPESSPNNCIRASGC</sequence>
<dbReference type="KEGG" id="cyc:PCC7424_1645"/>
<dbReference type="RefSeq" id="WP_012599027.1">
    <property type="nucleotide sequence ID" value="NC_011729.1"/>
</dbReference>
<evidence type="ECO:0000313" key="2">
    <source>
        <dbReference type="Proteomes" id="UP000002384"/>
    </source>
</evidence>
<dbReference type="Proteomes" id="UP000002384">
    <property type="component" value="Chromosome"/>
</dbReference>
<dbReference type="EMBL" id="CP001291">
    <property type="protein sequence ID" value="ACK70083.1"/>
    <property type="molecule type" value="Genomic_DNA"/>
</dbReference>